<evidence type="ECO:0000313" key="1">
    <source>
        <dbReference type="EMBL" id="JAH22159.1"/>
    </source>
</evidence>
<protein>
    <submittedName>
        <fullName evidence="1">Uncharacterized protein</fullName>
    </submittedName>
</protein>
<reference evidence="1" key="1">
    <citation type="submission" date="2014-11" db="EMBL/GenBank/DDBJ databases">
        <authorList>
            <person name="Amaro Gonzalez C."/>
        </authorList>
    </citation>
    <scope>NUCLEOTIDE SEQUENCE</scope>
</reference>
<accession>A0A0E9QZ69</accession>
<organism evidence="1">
    <name type="scientific">Anguilla anguilla</name>
    <name type="common">European freshwater eel</name>
    <name type="synonym">Muraena anguilla</name>
    <dbReference type="NCBI Taxonomy" id="7936"/>
    <lineage>
        <taxon>Eukaryota</taxon>
        <taxon>Metazoa</taxon>
        <taxon>Chordata</taxon>
        <taxon>Craniata</taxon>
        <taxon>Vertebrata</taxon>
        <taxon>Euteleostomi</taxon>
        <taxon>Actinopterygii</taxon>
        <taxon>Neopterygii</taxon>
        <taxon>Teleostei</taxon>
        <taxon>Anguilliformes</taxon>
        <taxon>Anguillidae</taxon>
        <taxon>Anguilla</taxon>
    </lineage>
</organism>
<proteinExistence type="predicted"/>
<dbReference type="AlphaFoldDB" id="A0A0E9QZ69"/>
<dbReference type="EMBL" id="GBXM01086418">
    <property type="protein sequence ID" value="JAH22159.1"/>
    <property type="molecule type" value="Transcribed_RNA"/>
</dbReference>
<reference evidence="1" key="2">
    <citation type="journal article" date="2015" name="Fish Shellfish Immunol.">
        <title>Early steps in the European eel (Anguilla anguilla)-Vibrio vulnificus interaction in the gills: Role of the RtxA13 toxin.</title>
        <authorList>
            <person name="Callol A."/>
            <person name="Pajuelo D."/>
            <person name="Ebbesson L."/>
            <person name="Teles M."/>
            <person name="MacKenzie S."/>
            <person name="Amaro C."/>
        </authorList>
    </citation>
    <scope>NUCLEOTIDE SEQUENCE</scope>
</reference>
<sequence>MCSLTLLVQSLARQVLHSSSCPIICLKAKHGGKTADTRLKVSALYPQTQLTCLPNLL</sequence>
<name>A0A0E9QZ69_ANGAN</name>